<proteinExistence type="inferred from homology"/>
<feature type="transmembrane region" description="Helical" evidence="8">
    <location>
        <begin position="107"/>
        <end position="126"/>
    </location>
</feature>
<dbReference type="PANTHER" id="PTHR31806">
    <property type="entry name" value="PURINE-CYTOSINE PERMEASE FCY2-RELATED"/>
    <property type="match status" value="1"/>
</dbReference>
<dbReference type="GO" id="GO:0022857">
    <property type="term" value="F:transmembrane transporter activity"/>
    <property type="evidence" value="ECO:0007669"/>
    <property type="project" value="InterPro"/>
</dbReference>
<feature type="transmembrane region" description="Helical" evidence="8">
    <location>
        <begin position="146"/>
        <end position="165"/>
    </location>
</feature>
<keyword evidence="5 8" id="KW-1133">Transmembrane helix</keyword>
<feature type="transmembrane region" description="Helical" evidence="8">
    <location>
        <begin position="331"/>
        <end position="349"/>
    </location>
</feature>
<protein>
    <submittedName>
        <fullName evidence="9">Purine-cytosine permease-like protein</fullName>
    </submittedName>
</protein>
<dbReference type="GO" id="GO:0005886">
    <property type="term" value="C:plasma membrane"/>
    <property type="evidence" value="ECO:0007669"/>
    <property type="project" value="TreeGrafter"/>
</dbReference>
<evidence type="ECO:0000256" key="2">
    <source>
        <dbReference type="ARBA" id="ARBA00008974"/>
    </source>
</evidence>
<evidence type="ECO:0000256" key="7">
    <source>
        <dbReference type="PIRNR" id="PIRNR002744"/>
    </source>
</evidence>
<dbReference type="EMBL" id="VIVN01000003">
    <property type="protein sequence ID" value="TWE05062.1"/>
    <property type="molecule type" value="Genomic_DNA"/>
</dbReference>
<dbReference type="PANTHER" id="PTHR31806:SF1">
    <property type="entry name" value="PURINE-CYTOSINE PERMEASE FCY2-RELATED"/>
    <property type="match status" value="1"/>
</dbReference>
<keyword evidence="6 7" id="KW-0472">Membrane</keyword>
<sequence>MSKQTVKMKEHSSIETRGVDMIPENERNSKASNVFYVLCGSQFAFGIMAIGSLPIVFGLGWWAAFWALTVGLAIGSIAIGPISILSQRTGTNGALASGAHFGVKGRIIGSLLNIVIAIGFYALMVWTGAQAFVAGGHRLFGWSEGTGTLLIGCIIVSVITAIVAIMGHKVVVLFEKIGTYLVGSIVILSVFIFASKFNVSYEGGHYLLGGFWPTWALAMLVVASVPISYAPFVGDYSRYVPNSHSSTKLAGATSLGMFVGCWLAMVPASFMMSTVKDLSTPFVTGIIGGAPSWWIAPITIAGIFGALPNGGLCLYSAGLSLESLGWTLKRVTTTIIMAIVGFLLVFIGVQDVSNMIHLIDGFVIIIIVGVSPWLAINLVGHYLVKGRYKPLDLHNSSTSSSYWYSSGFNIPAVISWTIGLIVGLLFTSTSIFTGPFVSVVGGIDLSFTSSALVGAIVYYALTTLFPYPSREVSSEVAENIVP</sequence>
<dbReference type="AlphaFoldDB" id="A0A561DNX0"/>
<name>A0A561DNX0_9BACI</name>
<feature type="transmembrane region" description="Helical" evidence="8">
    <location>
        <begin position="438"/>
        <end position="461"/>
    </location>
</feature>
<feature type="transmembrane region" description="Helical" evidence="8">
    <location>
        <begin position="63"/>
        <end position="86"/>
    </location>
</feature>
<reference evidence="9 10" key="1">
    <citation type="submission" date="2019-06" db="EMBL/GenBank/DDBJ databases">
        <title>Sorghum-associated microbial communities from plants grown in Nebraska, USA.</title>
        <authorList>
            <person name="Schachtman D."/>
        </authorList>
    </citation>
    <scope>NUCLEOTIDE SEQUENCE [LARGE SCALE GENOMIC DNA]</scope>
    <source>
        <strain evidence="9 10">2482</strain>
    </source>
</reference>
<comment type="similarity">
    <text evidence="2 7">Belongs to the purine-cytosine permease (2.A.39) family.</text>
</comment>
<comment type="caution">
    <text evidence="9">The sequence shown here is derived from an EMBL/GenBank/DDBJ whole genome shotgun (WGS) entry which is preliminary data.</text>
</comment>
<keyword evidence="4 8" id="KW-0812">Transmembrane</keyword>
<feature type="transmembrane region" description="Helical" evidence="8">
    <location>
        <begin position="292"/>
        <end position="319"/>
    </location>
</feature>
<dbReference type="Pfam" id="PF02133">
    <property type="entry name" value="Transp_cyt_pur"/>
    <property type="match status" value="1"/>
</dbReference>
<dbReference type="RefSeq" id="WP_144563565.1">
    <property type="nucleotide sequence ID" value="NZ_VIVN01000003.1"/>
</dbReference>
<evidence type="ECO:0000313" key="10">
    <source>
        <dbReference type="Proteomes" id="UP000319671"/>
    </source>
</evidence>
<feature type="transmembrane region" description="Helical" evidence="8">
    <location>
        <begin position="401"/>
        <end position="426"/>
    </location>
</feature>
<feature type="transmembrane region" description="Helical" evidence="8">
    <location>
        <begin position="355"/>
        <end position="380"/>
    </location>
</feature>
<gene>
    <name evidence="9" type="ORF">FB550_103237</name>
</gene>
<dbReference type="InterPro" id="IPR026030">
    <property type="entry name" value="Pur-cyt_permease_Fcy2/21/22"/>
</dbReference>
<keyword evidence="3 7" id="KW-0813">Transport</keyword>
<dbReference type="PIRSF" id="PIRSF002744">
    <property type="entry name" value="Pur-cyt_permease"/>
    <property type="match status" value="1"/>
</dbReference>
<keyword evidence="10" id="KW-1185">Reference proteome</keyword>
<accession>A0A561DNX0</accession>
<evidence type="ECO:0000256" key="1">
    <source>
        <dbReference type="ARBA" id="ARBA00004141"/>
    </source>
</evidence>
<feature type="transmembrane region" description="Helical" evidence="8">
    <location>
        <begin position="249"/>
        <end position="272"/>
    </location>
</feature>
<dbReference type="Proteomes" id="UP000319671">
    <property type="component" value="Unassembled WGS sequence"/>
</dbReference>
<evidence type="ECO:0000256" key="5">
    <source>
        <dbReference type="ARBA" id="ARBA00022989"/>
    </source>
</evidence>
<feature type="transmembrane region" description="Helical" evidence="8">
    <location>
        <begin position="34"/>
        <end position="57"/>
    </location>
</feature>
<evidence type="ECO:0000256" key="4">
    <source>
        <dbReference type="ARBA" id="ARBA00022692"/>
    </source>
</evidence>
<evidence type="ECO:0000256" key="8">
    <source>
        <dbReference type="SAM" id="Phobius"/>
    </source>
</evidence>
<dbReference type="Gene3D" id="1.10.4160.10">
    <property type="entry name" value="Hydantoin permease"/>
    <property type="match status" value="1"/>
</dbReference>
<dbReference type="InterPro" id="IPR001248">
    <property type="entry name" value="Pur-cyt_permease"/>
</dbReference>
<evidence type="ECO:0000313" key="9">
    <source>
        <dbReference type="EMBL" id="TWE05062.1"/>
    </source>
</evidence>
<feature type="transmembrane region" description="Helical" evidence="8">
    <location>
        <begin position="177"/>
        <end position="195"/>
    </location>
</feature>
<comment type="subcellular location">
    <subcellularLocation>
        <location evidence="1">Membrane</location>
        <topology evidence="1">Multi-pass membrane protein</topology>
    </subcellularLocation>
</comment>
<evidence type="ECO:0000256" key="3">
    <source>
        <dbReference type="ARBA" id="ARBA00022448"/>
    </source>
</evidence>
<feature type="transmembrane region" description="Helical" evidence="8">
    <location>
        <begin position="215"/>
        <end position="237"/>
    </location>
</feature>
<organism evidence="9 10">
    <name type="scientific">Neobacillus bataviensis</name>
    <dbReference type="NCBI Taxonomy" id="220685"/>
    <lineage>
        <taxon>Bacteria</taxon>
        <taxon>Bacillati</taxon>
        <taxon>Bacillota</taxon>
        <taxon>Bacilli</taxon>
        <taxon>Bacillales</taxon>
        <taxon>Bacillaceae</taxon>
        <taxon>Neobacillus</taxon>
    </lineage>
</organism>
<evidence type="ECO:0000256" key="6">
    <source>
        <dbReference type="ARBA" id="ARBA00023136"/>
    </source>
</evidence>